<dbReference type="AlphaFoldDB" id="A0A399FYV9"/>
<dbReference type="SUPFAM" id="SSF53323">
    <property type="entry name" value="Pyruvate-ferredoxin oxidoreductase, PFOR, domain III"/>
    <property type="match status" value="1"/>
</dbReference>
<dbReference type="Pfam" id="PF01558">
    <property type="entry name" value="POR"/>
    <property type="match status" value="1"/>
</dbReference>
<gene>
    <name evidence="3" type="ORF">B9J77_02820</name>
</gene>
<feature type="domain" description="Pyruvate/ketoisovalerate oxidoreductase catalytic" evidence="2">
    <location>
        <begin position="11"/>
        <end position="184"/>
    </location>
</feature>
<evidence type="ECO:0000256" key="1">
    <source>
        <dbReference type="ARBA" id="ARBA00023002"/>
    </source>
</evidence>
<dbReference type="GO" id="GO:0016625">
    <property type="term" value="F:oxidoreductase activity, acting on the aldehyde or oxo group of donors, iron-sulfur protein as acceptor"/>
    <property type="evidence" value="ECO:0007669"/>
    <property type="project" value="InterPro"/>
</dbReference>
<sequence length="218" mass="23826">MKSSIRMSGLGGQGMVTAANLLGTAAVKDGKYSIVIPFFGAEKRLAPTESYLRISDEEVYEKGEAVYPNIIMVFHKDVIDKGKCYTMPFYEGLQSEGLLIINSANKVLIPEYDISKLRELKINIIYVSASKIAMEVAGTELATNMVMLGALIGVTEIVTLESMEKAITERFSGKTKFIASGTTAALDDVLKKKYTKAAQLIEKNMEAIRVAYTSTKNA</sequence>
<protein>
    <submittedName>
        <fullName evidence="3">Ferredoxin oxidoreductase</fullName>
    </submittedName>
</protein>
<proteinExistence type="predicted"/>
<dbReference type="PANTHER" id="PTHR43366:SF1">
    <property type="entry name" value="PYRUVATE SYNTHASE SUBUNIT PORC"/>
    <property type="match status" value="1"/>
</dbReference>
<keyword evidence="1" id="KW-0560">Oxidoreductase</keyword>
<comment type="caution">
    <text evidence="3">The sequence shown here is derived from an EMBL/GenBank/DDBJ whole genome shotgun (WGS) entry which is preliminary data.</text>
</comment>
<evidence type="ECO:0000313" key="3">
    <source>
        <dbReference type="EMBL" id="RII00432.1"/>
    </source>
</evidence>
<accession>A0A399FYV9</accession>
<name>A0A399FYV9_UNCN2</name>
<evidence type="ECO:0000313" key="4">
    <source>
        <dbReference type="Proteomes" id="UP000266287"/>
    </source>
</evidence>
<dbReference type="InterPro" id="IPR019752">
    <property type="entry name" value="Pyrv/ketoisovalerate_OxRed_cat"/>
</dbReference>
<dbReference type="Gene3D" id="3.40.920.10">
    <property type="entry name" value="Pyruvate-ferredoxin oxidoreductase, PFOR, domain III"/>
    <property type="match status" value="1"/>
</dbReference>
<reference evidence="3 4" key="1">
    <citation type="submission" date="2018-08" db="EMBL/GenBank/DDBJ databases">
        <title>Draft genome of candidate division NPL-UPA2 bacterium Unc8 that adapted to ultra-basic serpentinizing groundwater.</title>
        <authorList>
            <person name="Ishii S."/>
            <person name="Suzuki S."/>
            <person name="Nealson K.H."/>
        </authorList>
    </citation>
    <scope>NUCLEOTIDE SEQUENCE [LARGE SCALE GENOMIC DNA]</scope>
    <source>
        <strain evidence="3">Unc8</strain>
    </source>
</reference>
<evidence type="ECO:0000259" key="2">
    <source>
        <dbReference type="Pfam" id="PF01558"/>
    </source>
</evidence>
<organism evidence="3 4">
    <name type="scientific">candidate division NPL-UPA2 bacterium Unc8</name>
    <dbReference type="NCBI Taxonomy" id="1980939"/>
    <lineage>
        <taxon>Bacteria</taxon>
    </lineage>
</organism>
<dbReference type="InterPro" id="IPR011894">
    <property type="entry name" value="PorC_KorC"/>
</dbReference>
<dbReference type="EMBL" id="NDHY01000004">
    <property type="protein sequence ID" value="RII00432.1"/>
    <property type="molecule type" value="Genomic_DNA"/>
</dbReference>
<dbReference type="NCBIfam" id="TIGR02175">
    <property type="entry name" value="PorC_KorC"/>
    <property type="match status" value="1"/>
</dbReference>
<dbReference type="InterPro" id="IPR002869">
    <property type="entry name" value="Pyrv_flavodox_OxRed_cen"/>
</dbReference>
<dbReference type="InterPro" id="IPR051626">
    <property type="entry name" value="Oxidoreductase_gamma_subunit"/>
</dbReference>
<dbReference type="Proteomes" id="UP000266287">
    <property type="component" value="Unassembled WGS sequence"/>
</dbReference>
<dbReference type="PANTHER" id="PTHR43366">
    <property type="entry name" value="PYRUVATE SYNTHASE SUBUNIT PORC"/>
    <property type="match status" value="1"/>
</dbReference>